<reference evidence="2" key="1">
    <citation type="submission" date="2007-06" db="EMBL/GenBank/DDBJ databases">
        <title>Full length cDNA sequences from Sitka Spruce (Picea sitchensis).</title>
        <authorList>
            <person name="Ralph S.G."/>
            <person name="Chun H.E."/>
            <person name="Liao N."/>
            <person name="Ali J."/>
            <person name="Reid K."/>
            <person name="Kolosova N."/>
            <person name="Cooper N."/>
            <person name="Cullis C."/>
            <person name="Jancsik S."/>
            <person name="Moore R."/>
            <person name="Mayo M."/>
            <person name="Wagner S."/>
            <person name="Holt R.A."/>
            <person name="Jones S.J.M."/>
            <person name="Marra M.A."/>
            <person name="Ritland C.E."/>
            <person name="Ritland K."/>
            <person name="Bohlmann J."/>
        </authorList>
    </citation>
    <scope>NUCLEOTIDE SEQUENCE</scope>
    <source>
        <tissue evidence="2">Green portion of the leader tissue</tissue>
    </source>
</reference>
<dbReference type="OMA" id="DWREGVN"/>
<protein>
    <submittedName>
        <fullName evidence="2">Uncharacterized protein</fullName>
    </submittedName>
</protein>
<evidence type="ECO:0000313" key="2">
    <source>
        <dbReference type="EMBL" id="ABR16794.1"/>
    </source>
</evidence>
<evidence type="ECO:0000256" key="1">
    <source>
        <dbReference type="SAM" id="MobiDB-lite"/>
    </source>
</evidence>
<feature type="region of interest" description="Disordered" evidence="1">
    <location>
        <begin position="1"/>
        <end position="28"/>
    </location>
</feature>
<proteinExistence type="evidence at transcript level"/>
<name>B8LMB4_PICSI</name>
<dbReference type="AlphaFoldDB" id="B8LMB4"/>
<dbReference type="EMBL" id="EF676926">
    <property type="protein sequence ID" value="ABR16794.1"/>
    <property type="molecule type" value="mRNA"/>
</dbReference>
<sequence>MATAGADAASFDSETSRPAMDNSSVHKPRPLVKMSVNIYGPDDGGFTVNRQGQNSVKKAHAVHIQVMRIREEDEHLGEDWREGVNPKDGIAFLPMEDVFFRYSKATLPSPLGINARVRSL</sequence>
<accession>B8LMB4</accession>
<organism evidence="2">
    <name type="scientific">Picea sitchensis</name>
    <name type="common">Sitka spruce</name>
    <name type="synonym">Pinus sitchensis</name>
    <dbReference type="NCBI Taxonomy" id="3332"/>
    <lineage>
        <taxon>Eukaryota</taxon>
        <taxon>Viridiplantae</taxon>
        <taxon>Streptophyta</taxon>
        <taxon>Embryophyta</taxon>
        <taxon>Tracheophyta</taxon>
        <taxon>Spermatophyta</taxon>
        <taxon>Pinopsida</taxon>
        <taxon>Pinidae</taxon>
        <taxon>Conifers I</taxon>
        <taxon>Pinales</taxon>
        <taxon>Pinaceae</taxon>
        <taxon>Picea</taxon>
    </lineage>
</organism>